<accession>A0A9P4UG59</accession>
<name>A0A9P4UG59_9PLEO</name>
<evidence type="ECO:0000313" key="1">
    <source>
        <dbReference type="EMBL" id="KAF2448193.1"/>
    </source>
</evidence>
<gene>
    <name evidence="1" type="ORF">P171DRAFT_440620</name>
</gene>
<keyword evidence="2" id="KW-1185">Reference proteome</keyword>
<reference evidence="1" key="1">
    <citation type="journal article" date="2020" name="Stud. Mycol.">
        <title>101 Dothideomycetes genomes: a test case for predicting lifestyles and emergence of pathogens.</title>
        <authorList>
            <person name="Haridas S."/>
            <person name="Albert R."/>
            <person name="Binder M."/>
            <person name="Bloem J."/>
            <person name="Labutti K."/>
            <person name="Salamov A."/>
            <person name="Andreopoulos B."/>
            <person name="Baker S."/>
            <person name="Barry K."/>
            <person name="Bills G."/>
            <person name="Bluhm B."/>
            <person name="Cannon C."/>
            <person name="Castanera R."/>
            <person name="Culley D."/>
            <person name="Daum C."/>
            <person name="Ezra D."/>
            <person name="Gonzalez J."/>
            <person name="Henrissat B."/>
            <person name="Kuo A."/>
            <person name="Liang C."/>
            <person name="Lipzen A."/>
            <person name="Lutzoni F."/>
            <person name="Magnuson J."/>
            <person name="Mondo S."/>
            <person name="Nolan M."/>
            <person name="Ohm R."/>
            <person name="Pangilinan J."/>
            <person name="Park H.-J."/>
            <person name="Ramirez L."/>
            <person name="Alfaro M."/>
            <person name="Sun H."/>
            <person name="Tritt A."/>
            <person name="Yoshinaga Y."/>
            <person name="Zwiers L.-H."/>
            <person name="Turgeon B."/>
            <person name="Goodwin S."/>
            <person name="Spatafora J."/>
            <person name="Crous P."/>
            <person name="Grigoriev I."/>
        </authorList>
    </citation>
    <scope>NUCLEOTIDE SEQUENCE</scope>
    <source>
        <strain evidence="1">CBS 690.94</strain>
    </source>
</reference>
<dbReference type="EMBL" id="MU001495">
    <property type="protein sequence ID" value="KAF2448193.1"/>
    <property type="molecule type" value="Genomic_DNA"/>
</dbReference>
<sequence>MKYNKPMQIFPSYLKYMTKPYTVIEDTFPVREYGSMNIYPDNSIKHRDKTLLASPVLFILAWLHPGNWNESHGPLCMAKGLILVEVPGDKKDAARRFERHGLFTATSRCSYVPQGTRLFLNWFRSWENMSLRSGALFGAMHELPLQQTPFPIQCGFFDVWGLT</sequence>
<proteinExistence type="predicted"/>
<organism evidence="1 2">
    <name type="scientific">Karstenula rhodostoma CBS 690.94</name>
    <dbReference type="NCBI Taxonomy" id="1392251"/>
    <lineage>
        <taxon>Eukaryota</taxon>
        <taxon>Fungi</taxon>
        <taxon>Dikarya</taxon>
        <taxon>Ascomycota</taxon>
        <taxon>Pezizomycotina</taxon>
        <taxon>Dothideomycetes</taxon>
        <taxon>Pleosporomycetidae</taxon>
        <taxon>Pleosporales</taxon>
        <taxon>Massarineae</taxon>
        <taxon>Didymosphaeriaceae</taxon>
        <taxon>Karstenula</taxon>
    </lineage>
</organism>
<comment type="caution">
    <text evidence="1">The sequence shown here is derived from an EMBL/GenBank/DDBJ whole genome shotgun (WGS) entry which is preliminary data.</text>
</comment>
<dbReference type="Proteomes" id="UP000799764">
    <property type="component" value="Unassembled WGS sequence"/>
</dbReference>
<evidence type="ECO:0000313" key="2">
    <source>
        <dbReference type="Proteomes" id="UP000799764"/>
    </source>
</evidence>
<protein>
    <submittedName>
        <fullName evidence="1">Uncharacterized protein</fullName>
    </submittedName>
</protein>
<dbReference type="AlphaFoldDB" id="A0A9P4UG59"/>